<organism evidence="1">
    <name type="scientific">Salmonella enterica subsp. houtenae serovar Houten</name>
    <dbReference type="NCBI Taxonomy" id="58100"/>
    <lineage>
        <taxon>Bacteria</taxon>
        <taxon>Pseudomonadati</taxon>
        <taxon>Pseudomonadota</taxon>
        <taxon>Gammaproteobacteria</taxon>
        <taxon>Enterobacterales</taxon>
        <taxon>Enterobacteriaceae</taxon>
        <taxon>Salmonella</taxon>
    </lineage>
</organism>
<dbReference type="AlphaFoldDB" id="A0A730KA02"/>
<reference evidence="1" key="2">
    <citation type="submission" date="2018-07" db="EMBL/GenBank/DDBJ databases">
        <authorList>
            <consortium name="NCBI Pathogen Detection Project"/>
        </authorList>
    </citation>
    <scope>NUCLEOTIDE SEQUENCE</scope>
    <source>
        <strain evidence="1">138-86</strain>
    </source>
</reference>
<proteinExistence type="predicted"/>
<dbReference type="EMBL" id="DAARTJ010000067">
    <property type="protein sequence ID" value="HAE3864496.1"/>
    <property type="molecule type" value="Genomic_DNA"/>
</dbReference>
<name>A0A730KA02_SALHO</name>
<reference evidence="1" key="1">
    <citation type="journal article" date="2018" name="Genome Biol.">
        <title>SKESA: strategic k-mer extension for scrupulous assemblies.</title>
        <authorList>
            <person name="Souvorov A."/>
            <person name="Agarwala R."/>
            <person name="Lipman D.J."/>
        </authorList>
    </citation>
    <scope>NUCLEOTIDE SEQUENCE</scope>
    <source>
        <strain evidence="1">138-86</strain>
    </source>
</reference>
<comment type="caution">
    <text evidence="1">The sequence shown here is derived from an EMBL/GenBank/DDBJ whole genome shotgun (WGS) entry which is preliminary data.</text>
</comment>
<protein>
    <submittedName>
        <fullName evidence="1">GDP-mannose mannosyl hydrolase</fullName>
    </submittedName>
</protein>
<accession>A0A730KA02</accession>
<gene>
    <name evidence="1" type="ORF">GND52_004531</name>
</gene>
<evidence type="ECO:0000313" key="1">
    <source>
        <dbReference type="EMBL" id="HAE3864496.1"/>
    </source>
</evidence>
<keyword evidence="1" id="KW-0378">Hydrolase</keyword>
<dbReference type="GO" id="GO:0016787">
    <property type="term" value="F:hydrolase activity"/>
    <property type="evidence" value="ECO:0007669"/>
    <property type="project" value="UniProtKB-KW"/>
</dbReference>
<feature type="non-terminal residue" evidence="1">
    <location>
        <position position="1"/>
    </location>
</feature>
<sequence length="43" mass="5061">YRWLTPELLLASDSDNVHDNSRAYFQNEPYSVIGLDKKDVKYV</sequence>